<dbReference type="PANTHER" id="PTHR21485:SF6">
    <property type="entry name" value="N-ACYLNEURAMINATE CYTIDYLYLTRANSFERASE-RELATED"/>
    <property type="match status" value="1"/>
</dbReference>
<dbReference type="Gene3D" id="3.90.550.10">
    <property type="entry name" value="Spore Coat Polysaccharide Biosynthesis Protein SpsA, Chain A"/>
    <property type="match status" value="1"/>
</dbReference>
<dbReference type="InterPro" id="IPR003329">
    <property type="entry name" value="Cytidylyl_trans"/>
</dbReference>
<dbReference type="RefSeq" id="WP_345191183.1">
    <property type="nucleotide sequence ID" value="NZ_BAABJJ010000018.1"/>
</dbReference>
<keyword evidence="1" id="KW-0808">Transferase</keyword>
<organism evidence="1 2">
    <name type="scientific">Algibacter agarivorans</name>
    <dbReference type="NCBI Taxonomy" id="1109741"/>
    <lineage>
        <taxon>Bacteria</taxon>
        <taxon>Pseudomonadati</taxon>
        <taxon>Bacteroidota</taxon>
        <taxon>Flavobacteriia</taxon>
        <taxon>Flavobacteriales</taxon>
        <taxon>Flavobacteriaceae</taxon>
        <taxon>Algibacter</taxon>
    </lineage>
</organism>
<protein>
    <submittedName>
        <fullName evidence="1">Acylneuraminate cytidylyltransferase family protein</fullName>
    </submittedName>
</protein>
<keyword evidence="2" id="KW-1185">Reference proteome</keyword>
<gene>
    <name evidence="1" type="ORF">GCM10023314_15050</name>
</gene>
<sequence length="232" mass="25930">MNILGIIPARGGSKTVPGKNIKLLAGKPLLQYTVDVAKASKHLSKLILSSDDDAIINVAKQLNLEVPFKRPSDLAQDSSPTLPVIQHALHFYKNQGIHFDAVCLLQVTSPFKTTEFIDNAIERFIESKADALVSVKKVPDEYNPHWTFKVNDNDCLELSTGEEKIIGRRQDLPVAYHRDGIIYLTKTNVLLNQNSLYGNSLGYIESPPNFNVNIDTMEDWEKAVTMAQKQKL</sequence>
<name>A0ABP9GGM7_9FLAO</name>
<dbReference type="SUPFAM" id="SSF53448">
    <property type="entry name" value="Nucleotide-diphospho-sugar transferases"/>
    <property type="match status" value="1"/>
</dbReference>
<dbReference type="Proteomes" id="UP001501302">
    <property type="component" value="Unassembled WGS sequence"/>
</dbReference>
<dbReference type="PANTHER" id="PTHR21485">
    <property type="entry name" value="HAD SUPERFAMILY MEMBERS CMAS AND KDSC"/>
    <property type="match status" value="1"/>
</dbReference>
<dbReference type="InterPro" id="IPR050793">
    <property type="entry name" value="CMP-NeuNAc_synthase"/>
</dbReference>
<keyword evidence="1" id="KW-0548">Nucleotidyltransferase</keyword>
<comment type="caution">
    <text evidence="1">The sequence shown here is derived from an EMBL/GenBank/DDBJ whole genome shotgun (WGS) entry which is preliminary data.</text>
</comment>
<proteinExistence type="predicted"/>
<dbReference type="InterPro" id="IPR029044">
    <property type="entry name" value="Nucleotide-diphossugar_trans"/>
</dbReference>
<accession>A0ABP9GGM7</accession>
<reference evidence="2" key="1">
    <citation type="journal article" date="2019" name="Int. J. Syst. Evol. Microbiol.">
        <title>The Global Catalogue of Microorganisms (GCM) 10K type strain sequencing project: providing services to taxonomists for standard genome sequencing and annotation.</title>
        <authorList>
            <consortium name="The Broad Institute Genomics Platform"/>
            <consortium name="The Broad Institute Genome Sequencing Center for Infectious Disease"/>
            <person name="Wu L."/>
            <person name="Ma J."/>
        </authorList>
    </citation>
    <scope>NUCLEOTIDE SEQUENCE [LARGE SCALE GENOMIC DNA]</scope>
    <source>
        <strain evidence="2">JCM 18285</strain>
    </source>
</reference>
<dbReference type="GO" id="GO:0016779">
    <property type="term" value="F:nucleotidyltransferase activity"/>
    <property type="evidence" value="ECO:0007669"/>
    <property type="project" value="UniProtKB-KW"/>
</dbReference>
<evidence type="ECO:0000313" key="1">
    <source>
        <dbReference type="EMBL" id="GAA4942975.1"/>
    </source>
</evidence>
<dbReference type="CDD" id="cd02513">
    <property type="entry name" value="CMP-NeuAc_Synthase"/>
    <property type="match status" value="1"/>
</dbReference>
<dbReference type="EMBL" id="BAABJJ010000018">
    <property type="protein sequence ID" value="GAA4942975.1"/>
    <property type="molecule type" value="Genomic_DNA"/>
</dbReference>
<evidence type="ECO:0000313" key="2">
    <source>
        <dbReference type="Proteomes" id="UP001501302"/>
    </source>
</evidence>
<dbReference type="Pfam" id="PF02348">
    <property type="entry name" value="CTP_transf_3"/>
    <property type="match status" value="1"/>
</dbReference>